<organism evidence="2">
    <name type="scientific">hydrocarbon metagenome</name>
    <dbReference type="NCBI Taxonomy" id="938273"/>
    <lineage>
        <taxon>unclassified sequences</taxon>
        <taxon>metagenomes</taxon>
        <taxon>ecological metagenomes</taxon>
    </lineage>
</organism>
<feature type="domain" description="CoA-binding" evidence="1">
    <location>
        <begin position="14"/>
        <end position="108"/>
    </location>
</feature>
<name>A0A0W8F710_9ZZZZ</name>
<reference evidence="2" key="1">
    <citation type="journal article" date="2015" name="Proc. Natl. Acad. Sci. U.S.A.">
        <title>Networks of energetic and metabolic interactions define dynamics in microbial communities.</title>
        <authorList>
            <person name="Embree M."/>
            <person name="Liu J.K."/>
            <person name="Al-Bassam M.M."/>
            <person name="Zengler K."/>
        </authorList>
    </citation>
    <scope>NUCLEOTIDE SEQUENCE</scope>
</reference>
<gene>
    <name evidence="2" type="ORF">ASZ90_013718</name>
</gene>
<sequence>MPILRDDKDLKDALTSCRTICVVGISPDPYKPSYFVSEVLKRHGFKLYLVNPNCAGQTILGEKVLASIQDVPEDIDIIDVFRRPSAVPALAEEAKKKGFGVFWMQPGTESPEAIMRLDREGFRVVAGRCAKIESNRLL</sequence>
<comment type="caution">
    <text evidence="2">The sequence shown here is derived from an EMBL/GenBank/DDBJ whole genome shotgun (WGS) entry which is preliminary data.</text>
</comment>
<dbReference type="InterPro" id="IPR003781">
    <property type="entry name" value="CoA-bd"/>
</dbReference>
<dbReference type="SUPFAM" id="SSF51735">
    <property type="entry name" value="NAD(P)-binding Rossmann-fold domains"/>
    <property type="match status" value="1"/>
</dbReference>
<dbReference type="PANTHER" id="PTHR33303:SF2">
    <property type="entry name" value="COA-BINDING DOMAIN-CONTAINING PROTEIN"/>
    <property type="match status" value="1"/>
</dbReference>
<accession>A0A0W8F710</accession>
<dbReference type="PANTHER" id="PTHR33303">
    <property type="entry name" value="CYTOPLASMIC PROTEIN-RELATED"/>
    <property type="match status" value="1"/>
</dbReference>
<dbReference type="Gene3D" id="3.40.50.720">
    <property type="entry name" value="NAD(P)-binding Rossmann-like Domain"/>
    <property type="match status" value="1"/>
</dbReference>
<dbReference type="SMART" id="SM00881">
    <property type="entry name" value="CoA_binding"/>
    <property type="match status" value="1"/>
</dbReference>
<proteinExistence type="predicted"/>
<dbReference type="AlphaFoldDB" id="A0A0W8F710"/>
<evidence type="ECO:0000313" key="2">
    <source>
        <dbReference type="EMBL" id="KUG16629.1"/>
    </source>
</evidence>
<protein>
    <submittedName>
        <fullName evidence="2">Succinyl-coa synthetase, alpha subunit-related</fullName>
    </submittedName>
</protein>
<evidence type="ECO:0000259" key="1">
    <source>
        <dbReference type="SMART" id="SM00881"/>
    </source>
</evidence>
<dbReference type="Pfam" id="PF13380">
    <property type="entry name" value="CoA_binding_2"/>
    <property type="match status" value="1"/>
</dbReference>
<dbReference type="EMBL" id="LNQE01001487">
    <property type="protein sequence ID" value="KUG16629.1"/>
    <property type="molecule type" value="Genomic_DNA"/>
</dbReference>
<dbReference type="InterPro" id="IPR036291">
    <property type="entry name" value="NAD(P)-bd_dom_sf"/>
</dbReference>